<gene>
    <name evidence="2" type="ORF">EUGRSUZ_E02567</name>
</gene>
<evidence type="ECO:0000313" key="2">
    <source>
        <dbReference type="EMBL" id="KCW73967.1"/>
    </source>
</evidence>
<proteinExistence type="predicted"/>
<dbReference type="Gramene" id="KCW73967">
    <property type="protein sequence ID" value="KCW73967"/>
    <property type="gene ID" value="EUGRSUZ_E02567"/>
</dbReference>
<feature type="region of interest" description="Disordered" evidence="1">
    <location>
        <begin position="55"/>
        <end position="76"/>
    </location>
</feature>
<dbReference type="AlphaFoldDB" id="A0A059C6L2"/>
<name>A0A059C6L2_EUCGR</name>
<organism evidence="2">
    <name type="scientific">Eucalyptus grandis</name>
    <name type="common">Flooded gum</name>
    <dbReference type="NCBI Taxonomy" id="71139"/>
    <lineage>
        <taxon>Eukaryota</taxon>
        <taxon>Viridiplantae</taxon>
        <taxon>Streptophyta</taxon>
        <taxon>Embryophyta</taxon>
        <taxon>Tracheophyta</taxon>
        <taxon>Spermatophyta</taxon>
        <taxon>Magnoliopsida</taxon>
        <taxon>eudicotyledons</taxon>
        <taxon>Gunneridae</taxon>
        <taxon>Pentapetalae</taxon>
        <taxon>rosids</taxon>
        <taxon>malvids</taxon>
        <taxon>Myrtales</taxon>
        <taxon>Myrtaceae</taxon>
        <taxon>Myrtoideae</taxon>
        <taxon>Eucalypteae</taxon>
        <taxon>Eucalyptus</taxon>
    </lineage>
</organism>
<dbReference type="InParanoid" id="A0A059C6L2"/>
<protein>
    <submittedName>
        <fullName evidence="2">Uncharacterized protein</fullName>
    </submittedName>
</protein>
<reference evidence="2" key="1">
    <citation type="submission" date="2013-07" db="EMBL/GenBank/DDBJ databases">
        <title>The genome of Eucalyptus grandis.</title>
        <authorList>
            <person name="Schmutz J."/>
            <person name="Hayes R."/>
            <person name="Myburg A."/>
            <person name="Tuskan G."/>
            <person name="Grattapaglia D."/>
            <person name="Rokhsar D.S."/>
        </authorList>
    </citation>
    <scope>NUCLEOTIDE SEQUENCE</scope>
    <source>
        <tissue evidence="2">Leaf extractions</tissue>
    </source>
</reference>
<sequence length="76" mass="8843">MHLITENQFLIPLELQGCPMQALSYIRKANRSCYWLGEENMRIRVRNSLMHAQMHTGNSRGNQHQVAASRNIQHVL</sequence>
<evidence type="ECO:0000256" key="1">
    <source>
        <dbReference type="SAM" id="MobiDB-lite"/>
    </source>
</evidence>
<dbReference type="EMBL" id="KK198757">
    <property type="protein sequence ID" value="KCW73967.1"/>
    <property type="molecule type" value="Genomic_DNA"/>
</dbReference>
<accession>A0A059C6L2</accession>